<reference evidence="2 3" key="1">
    <citation type="submission" date="2015-09" db="EMBL/GenBank/DDBJ databases">
        <title>Trachymyrmex zeteki WGS genome.</title>
        <authorList>
            <person name="Nygaard S."/>
            <person name="Hu H."/>
            <person name="Boomsma J."/>
            <person name="Zhang G."/>
        </authorList>
    </citation>
    <scope>NUCLEOTIDE SEQUENCE [LARGE SCALE GENOMIC DNA]</scope>
    <source>
        <strain evidence="2">Tzet28-1</strain>
        <tissue evidence="2">Whole body</tissue>
    </source>
</reference>
<dbReference type="InterPro" id="IPR013217">
    <property type="entry name" value="Methyltransf_12"/>
</dbReference>
<accession>A0A151X7P6</accession>
<dbReference type="GO" id="GO:0032259">
    <property type="term" value="P:methylation"/>
    <property type="evidence" value="ECO:0007669"/>
    <property type="project" value="UniProtKB-KW"/>
</dbReference>
<dbReference type="OrthoDB" id="8300214at2759"/>
<evidence type="ECO:0000259" key="1">
    <source>
        <dbReference type="Pfam" id="PF08242"/>
    </source>
</evidence>
<keyword evidence="2" id="KW-0808">Transferase</keyword>
<dbReference type="Proteomes" id="UP000075809">
    <property type="component" value="Unassembled WGS sequence"/>
</dbReference>
<dbReference type="Gene3D" id="3.40.50.150">
    <property type="entry name" value="Vaccinia Virus protein VP39"/>
    <property type="match status" value="1"/>
</dbReference>
<sequence>MTNPAKYASSNEMQKCAISIVIDEFAKDLKSKSGICMDIGCGPGDITNNMLLPSLDSNAVMIGTDIQVAMIEYAKKTYCHNTRLKFEVLDIQTKNLPEKYISQFNHIFSFFTFHWCYEIRKVFENIYCMLQSGGTLFVLFPASHDTLFEVLKNIAHDSRFAPYLQNLNKYIPSFYNSVLPSEDLKDLLGSVGFNVQHCSLREIDFSEINEDTFLTSCMSICTFLDVIPPDLKEEFEDEFRREYKNYKIKLYGNKNCDMEAPILDMHKLLVAYAKKGAQ</sequence>
<dbReference type="SUPFAM" id="SSF53335">
    <property type="entry name" value="S-adenosyl-L-methionine-dependent methyltransferases"/>
    <property type="match status" value="1"/>
</dbReference>
<dbReference type="EMBL" id="KQ982439">
    <property type="protein sequence ID" value="KYQ56402.1"/>
    <property type="molecule type" value="Genomic_DNA"/>
</dbReference>
<dbReference type="PANTHER" id="PTHR43861:SF1">
    <property type="entry name" value="TRANS-ACONITATE 2-METHYLTRANSFERASE"/>
    <property type="match status" value="1"/>
</dbReference>
<protein>
    <submittedName>
        <fullName evidence="2">Putative methyltransferase 235L</fullName>
    </submittedName>
</protein>
<keyword evidence="3" id="KW-1185">Reference proteome</keyword>
<dbReference type="InterPro" id="IPR029063">
    <property type="entry name" value="SAM-dependent_MTases_sf"/>
</dbReference>
<dbReference type="STRING" id="64791.A0A151X7P6"/>
<gene>
    <name evidence="2" type="ORF">ALC60_04675</name>
</gene>
<proteinExistence type="predicted"/>
<keyword evidence="2" id="KW-0489">Methyltransferase</keyword>
<dbReference type="Pfam" id="PF08242">
    <property type="entry name" value="Methyltransf_12"/>
    <property type="match status" value="1"/>
</dbReference>
<dbReference type="CDD" id="cd02440">
    <property type="entry name" value="AdoMet_MTases"/>
    <property type="match status" value="1"/>
</dbReference>
<name>A0A151X7P6_9HYME</name>
<dbReference type="KEGG" id="mzt:108721860"/>
<evidence type="ECO:0000313" key="2">
    <source>
        <dbReference type="EMBL" id="KYQ56402.1"/>
    </source>
</evidence>
<evidence type="ECO:0000313" key="3">
    <source>
        <dbReference type="Proteomes" id="UP000075809"/>
    </source>
</evidence>
<feature type="domain" description="Methyltransferase type 12" evidence="1">
    <location>
        <begin position="37"/>
        <end position="136"/>
    </location>
</feature>
<dbReference type="GO" id="GO:0008168">
    <property type="term" value="F:methyltransferase activity"/>
    <property type="evidence" value="ECO:0007669"/>
    <property type="project" value="UniProtKB-KW"/>
</dbReference>
<organism evidence="2 3">
    <name type="scientific">Mycetomoellerius zeteki</name>
    <dbReference type="NCBI Taxonomy" id="64791"/>
    <lineage>
        <taxon>Eukaryota</taxon>
        <taxon>Metazoa</taxon>
        <taxon>Ecdysozoa</taxon>
        <taxon>Arthropoda</taxon>
        <taxon>Hexapoda</taxon>
        <taxon>Insecta</taxon>
        <taxon>Pterygota</taxon>
        <taxon>Neoptera</taxon>
        <taxon>Endopterygota</taxon>
        <taxon>Hymenoptera</taxon>
        <taxon>Apocrita</taxon>
        <taxon>Aculeata</taxon>
        <taxon>Formicoidea</taxon>
        <taxon>Formicidae</taxon>
        <taxon>Myrmicinae</taxon>
        <taxon>Mycetomoellerius</taxon>
    </lineage>
</organism>
<dbReference type="PANTHER" id="PTHR43861">
    <property type="entry name" value="TRANS-ACONITATE 2-METHYLTRANSFERASE-RELATED"/>
    <property type="match status" value="1"/>
</dbReference>
<dbReference type="AlphaFoldDB" id="A0A151X7P6"/>